<dbReference type="AlphaFoldDB" id="A0A9D4UWK1"/>
<organism evidence="1 2">
    <name type="scientific">Adiantum capillus-veneris</name>
    <name type="common">Maidenhair fern</name>
    <dbReference type="NCBI Taxonomy" id="13818"/>
    <lineage>
        <taxon>Eukaryota</taxon>
        <taxon>Viridiplantae</taxon>
        <taxon>Streptophyta</taxon>
        <taxon>Embryophyta</taxon>
        <taxon>Tracheophyta</taxon>
        <taxon>Polypodiopsida</taxon>
        <taxon>Polypodiidae</taxon>
        <taxon>Polypodiales</taxon>
        <taxon>Pteridineae</taxon>
        <taxon>Pteridaceae</taxon>
        <taxon>Vittarioideae</taxon>
        <taxon>Adiantum</taxon>
    </lineage>
</organism>
<protein>
    <submittedName>
        <fullName evidence="1">Uncharacterized protein</fullName>
    </submittedName>
</protein>
<sequence>MVSLTKENLYTLATSCVQAERKMEVLHMLMTGKVKDEATIEMFGDSKKTLLHMRKELYWEDLIDEAETIVQGLLIYDDVPTDGFGKWVKEQLAMHVRWSLHEVWKDLSKVKEGEKQLVFRRLPRELYTGIL</sequence>
<dbReference type="OrthoDB" id="1984395at2759"/>
<dbReference type="EMBL" id="JABFUD020000009">
    <property type="protein sequence ID" value="KAI5075092.1"/>
    <property type="molecule type" value="Genomic_DNA"/>
</dbReference>
<comment type="caution">
    <text evidence="1">The sequence shown here is derived from an EMBL/GenBank/DDBJ whole genome shotgun (WGS) entry which is preliminary data.</text>
</comment>
<gene>
    <name evidence="1" type="ORF">GOP47_0009168</name>
</gene>
<name>A0A9D4UWK1_ADICA</name>
<accession>A0A9D4UWK1</accession>
<keyword evidence="2" id="KW-1185">Reference proteome</keyword>
<dbReference type="Proteomes" id="UP000886520">
    <property type="component" value="Chromosome 9"/>
</dbReference>
<evidence type="ECO:0000313" key="2">
    <source>
        <dbReference type="Proteomes" id="UP000886520"/>
    </source>
</evidence>
<proteinExistence type="predicted"/>
<reference evidence="1" key="1">
    <citation type="submission" date="2021-01" db="EMBL/GenBank/DDBJ databases">
        <title>Adiantum capillus-veneris genome.</title>
        <authorList>
            <person name="Fang Y."/>
            <person name="Liao Q."/>
        </authorList>
    </citation>
    <scope>NUCLEOTIDE SEQUENCE</scope>
    <source>
        <strain evidence="1">H3</strain>
        <tissue evidence="1">Leaf</tissue>
    </source>
</reference>
<evidence type="ECO:0000313" key="1">
    <source>
        <dbReference type="EMBL" id="KAI5075092.1"/>
    </source>
</evidence>